<sequence>MEKSEGHYVKYNVRADHRQAMVSRMYDDEELSRDIQNLCFRCNRFLYLRLNNLRQRAGQEFLLKQCEILF</sequence>
<name>A0A9N9FV46_FUNMO</name>
<dbReference type="AlphaFoldDB" id="A0A9N9FV46"/>
<keyword evidence="2" id="KW-1185">Reference proteome</keyword>
<organism evidence="1 2">
    <name type="scientific">Funneliformis mosseae</name>
    <name type="common">Endomycorrhizal fungus</name>
    <name type="synonym">Glomus mosseae</name>
    <dbReference type="NCBI Taxonomy" id="27381"/>
    <lineage>
        <taxon>Eukaryota</taxon>
        <taxon>Fungi</taxon>
        <taxon>Fungi incertae sedis</taxon>
        <taxon>Mucoromycota</taxon>
        <taxon>Glomeromycotina</taxon>
        <taxon>Glomeromycetes</taxon>
        <taxon>Glomerales</taxon>
        <taxon>Glomeraceae</taxon>
        <taxon>Funneliformis</taxon>
    </lineage>
</organism>
<proteinExistence type="predicted"/>
<dbReference type="Proteomes" id="UP000789375">
    <property type="component" value="Unassembled WGS sequence"/>
</dbReference>
<gene>
    <name evidence="1" type="ORF">FMOSSE_LOCUS7018</name>
</gene>
<comment type="caution">
    <text evidence="1">The sequence shown here is derived from an EMBL/GenBank/DDBJ whole genome shotgun (WGS) entry which is preliminary data.</text>
</comment>
<evidence type="ECO:0000313" key="1">
    <source>
        <dbReference type="EMBL" id="CAG8562253.1"/>
    </source>
</evidence>
<evidence type="ECO:0000313" key="2">
    <source>
        <dbReference type="Proteomes" id="UP000789375"/>
    </source>
</evidence>
<dbReference type="EMBL" id="CAJVPP010001565">
    <property type="protein sequence ID" value="CAG8562253.1"/>
    <property type="molecule type" value="Genomic_DNA"/>
</dbReference>
<accession>A0A9N9FV46</accession>
<protein>
    <submittedName>
        <fullName evidence="1">14136_t:CDS:1</fullName>
    </submittedName>
</protein>
<reference evidence="1" key="1">
    <citation type="submission" date="2021-06" db="EMBL/GenBank/DDBJ databases">
        <authorList>
            <person name="Kallberg Y."/>
            <person name="Tangrot J."/>
            <person name="Rosling A."/>
        </authorList>
    </citation>
    <scope>NUCLEOTIDE SEQUENCE</scope>
    <source>
        <strain evidence="1">87-6 pot B 2015</strain>
    </source>
</reference>